<keyword evidence="2" id="KW-1185">Reference proteome</keyword>
<protein>
    <submittedName>
        <fullName evidence="1">Uncharacterized protein</fullName>
    </submittedName>
</protein>
<dbReference type="AlphaFoldDB" id="A0A8S1JEJ3"/>
<proteinExistence type="predicted"/>
<comment type="caution">
    <text evidence="1">The sequence shown here is derived from an EMBL/GenBank/DDBJ whole genome shotgun (WGS) entry which is preliminary data.</text>
</comment>
<accession>A0A8S1JEJ3</accession>
<dbReference type="Proteomes" id="UP000708148">
    <property type="component" value="Unassembled WGS sequence"/>
</dbReference>
<name>A0A8S1JEJ3_9CHLO</name>
<organism evidence="1 2">
    <name type="scientific">Ostreobium quekettii</name>
    <dbReference type="NCBI Taxonomy" id="121088"/>
    <lineage>
        <taxon>Eukaryota</taxon>
        <taxon>Viridiplantae</taxon>
        <taxon>Chlorophyta</taxon>
        <taxon>core chlorophytes</taxon>
        <taxon>Ulvophyceae</taxon>
        <taxon>TCBD clade</taxon>
        <taxon>Bryopsidales</taxon>
        <taxon>Ostreobineae</taxon>
        <taxon>Ostreobiaceae</taxon>
        <taxon>Ostreobium</taxon>
    </lineage>
</organism>
<reference evidence="1" key="1">
    <citation type="submission" date="2020-12" db="EMBL/GenBank/DDBJ databases">
        <authorList>
            <person name="Iha C."/>
        </authorList>
    </citation>
    <scope>NUCLEOTIDE SEQUENCE</scope>
</reference>
<dbReference type="EMBL" id="CAJHUC010003131">
    <property type="protein sequence ID" value="CAD7705467.1"/>
    <property type="molecule type" value="Genomic_DNA"/>
</dbReference>
<evidence type="ECO:0000313" key="1">
    <source>
        <dbReference type="EMBL" id="CAD7705467.1"/>
    </source>
</evidence>
<evidence type="ECO:0000313" key="2">
    <source>
        <dbReference type="Proteomes" id="UP000708148"/>
    </source>
</evidence>
<gene>
    <name evidence="1" type="ORF">OSTQU699_LOCUS10822</name>
</gene>
<sequence>MPTPPHPPMPKYMLDLQGVLCASEELEQGRWKPKVGCAGWAGVCMVLACALCVRYRLAPSFVLRWSLLGQVSFLKMELIENRRKRGAASGSAAGIEVCY</sequence>